<evidence type="ECO:0000256" key="1">
    <source>
        <dbReference type="SAM" id="MobiDB-lite"/>
    </source>
</evidence>
<name>A0A915C6C0_PARUN</name>
<reference evidence="3" key="1">
    <citation type="submission" date="2022-11" db="UniProtKB">
        <authorList>
            <consortium name="WormBaseParasite"/>
        </authorList>
    </citation>
    <scope>IDENTIFICATION</scope>
</reference>
<feature type="region of interest" description="Disordered" evidence="1">
    <location>
        <begin position="672"/>
        <end position="772"/>
    </location>
</feature>
<sequence>MQYSHRSGDELFMRKQFDAIIYACTKDAKIASIFSPQFGKIIVEDERKLIDKRIRASEGRSCKFSPYCKDGAWYARTITVLPSAPLPIERKREYCVLKGIAVVCGVYENIGWLWSDVLGRILVNKELIKDLKNFTCVQFRAIKCSFEEPSVGYQAESISVKEDTTFQSEILRLKKSVIIEENGIALIDEKSRVTLIDDRRVEDRFVRFAELLPVGSEASLLYYEEHRSSADEFVSLFLTQDRHLVEGLDDGAFSTRRHCARVQQVYHANELIEGNDSPSSLIFRFTDEEHFEQPTVAETSSRGEETNLNETVDNEKSEQGMGKAEIVDEGPDSEDVGNVREEAAMVYEVVISELEVSAEEKHLVSEEETPKTTATAPANEGLSHKSAILIAESQNLTSTDDGNSVAELSRCIENENITDGGLLLNMAENIVEGDDSVAVSLPMRSESSGGENRSRGYAELSDDLDSELFDEDFLKEYKEEMLKNERDAEECCAKGETSYFGESRSECEMHSECSDGGTETMSEAIRIGLYEESLNEYHVRNDESNQEERSDGRRSNSECSREMVMEESINFPHHGKNVVGCRTEREELQDDLIDGRQSCLGRFTENEGNVAAELSEAAENNNGSEGLDAGDDESCTKSCVEENLYLERPVEKNEVNGSTESSMYEECIEEFHTDDQRSNENETWNEEQPGLEESEDKEAKEIEELVESVEIEDVEELSSESRDLHEMDHCNEEQLDADSPTETEGTIAEKPQKTEDESMNKEENEDAEVSSEWMKAKKRLDEQIVEVDRMLLGLLDAYKGDEKGPIAEAPSTASSTFRTHPNSSPSVTLGDSNSSVTNRREQLPSSITATEDALKTALREFLTELIICADMAYHIVSAQRGSYLLAVTSDYLCGLLVSLDDLSEFMDITRESIFHSNYHRKYSEYDSHTKLGIAICELMCRYVPEFTKKAIANCVSLSTDSPYSRILLQYLRP</sequence>
<feature type="region of interest" description="Disordered" evidence="1">
    <location>
        <begin position="292"/>
        <end position="335"/>
    </location>
</feature>
<feature type="compositionally biased region" description="Acidic residues" evidence="1">
    <location>
        <begin position="704"/>
        <end position="718"/>
    </location>
</feature>
<proteinExistence type="predicted"/>
<dbReference type="Proteomes" id="UP000887569">
    <property type="component" value="Unplaced"/>
</dbReference>
<feature type="compositionally biased region" description="Polar residues" evidence="1">
    <location>
        <begin position="811"/>
        <end position="844"/>
    </location>
</feature>
<keyword evidence="2" id="KW-1185">Reference proteome</keyword>
<accession>A0A915C6C0</accession>
<feature type="compositionally biased region" description="Basic and acidic residues" evidence="1">
    <location>
        <begin position="750"/>
        <end position="762"/>
    </location>
</feature>
<feature type="compositionally biased region" description="Polar residues" evidence="1">
    <location>
        <begin position="296"/>
        <end position="311"/>
    </location>
</feature>
<feature type="region of interest" description="Disordered" evidence="1">
    <location>
        <begin position="801"/>
        <end position="844"/>
    </location>
</feature>
<feature type="compositionally biased region" description="Basic and acidic residues" evidence="1">
    <location>
        <begin position="719"/>
        <end position="732"/>
    </location>
</feature>
<dbReference type="WBParaSite" id="PgR089_g005_t02">
    <property type="protein sequence ID" value="PgR089_g005_t02"/>
    <property type="gene ID" value="PgR089_g005"/>
</dbReference>
<organism evidence="2 3">
    <name type="scientific">Parascaris univalens</name>
    <name type="common">Nematode worm</name>
    <dbReference type="NCBI Taxonomy" id="6257"/>
    <lineage>
        <taxon>Eukaryota</taxon>
        <taxon>Metazoa</taxon>
        <taxon>Ecdysozoa</taxon>
        <taxon>Nematoda</taxon>
        <taxon>Chromadorea</taxon>
        <taxon>Rhabditida</taxon>
        <taxon>Spirurina</taxon>
        <taxon>Ascaridomorpha</taxon>
        <taxon>Ascaridoidea</taxon>
        <taxon>Ascarididae</taxon>
        <taxon>Parascaris</taxon>
    </lineage>
</organism>
<feature type="compositionally biased region" description="Acidic residues" evidence="1">
    <location>
        <begin position="683"/>
        <end position="696"/>
    </location>
</feature>
<protein>
    <submittedName>
        <fullName evidence="3">Tudor domain-containing protein</fullName>
    </submittedName>
</protein>
<evidence type="ECO:0000313" key="3">
    <source>
        <dbReference type="WBParaSite" id="PgR089_g005_t02"/>
    </source>
</evidence>
<evidence type="ECO:0000313" key="2">
    <source>
        <dbReference type="Proteomes" id="UP000887569"/>
    </source>
</evidence>
<feature type="region of interest" description="Disordered" evidence="1">
    <location>
        <begin position="538"/>
        <end position="560"/>
    </location>
</feature>
<dbReference type="AlphaFoldDB" id="A0A915C6C0"/>